<proteinExistence type="predicted"/>
<dbReference type="InterPro" id="IPR036388">
    <property type="entry name" value="WH-like_DNA-bd_sf"/>
</dbReference>
<dbReference type="Proteomes" id="UP000494329">
    <property type="component" value="Unassembled WGS sequence"/>
</dbReference>
<dbReference type="SUPFAM" id="SSF46785">
    <property type="entry name" value="Winged helix' DNA-binding domain"/>
    <property type="match status" value="1"/>
</dbReference>
<dbReference type="GO" id="GO:0003677">
    <property type="term" value="F:DNA binding"/>
    <property type="evidence" value="ECO:0007669"/>
    <property type="project" value="InterPro"/>
</dbReference>
<dbReference type="Pfam" id="PF09339">
    <property type="entry name" value="HTH_IclR"/>
    <property type="match status" value="1"/>
</dbReference>
<evidence type="ECO:0000259" key="2">
    <source>
        <dbReference type="Pfam" id="PF09339"/>
    </source>
</evidence>
<dbReference type="GO" id="GO:0006355">
    <property type="term" value="P:regulation of DNA-templated transcription"/>
    <property type="evidence" value="ECO:0007669"/>
    <property type="project" value="InterPro"/>
</dbReference>
<feature type="compositionally biased region" description="Polar residues" evidence="1">
    <location>
        <begin position="1"/>
        <end position="16"/>
    </location>
</feature>
<evidence type="ECO:0000256" key="1">
    <source>
        <dbReference type="SAM" id="MobiDB-lite"/>
    </source>
</evidence>
<evidence type="ECO:0000313" key="3">
    <source>
        <dbReference type="EMBL" id="CAB3752240.1"/>
    </source>
</evidence>
<feature type="domain" description="HTH iclR-type" evidence="2">
    <location>
        <begin position="44"/>
        <end position="76"/>
    </location>
</feature>
<dbReference type="RefSeq" id="WP_246270133.1">
    <property type="nucleotide sequence ID" value="NZ_CADIKF010000008.1"/>
</dbReference>
<dbReference type="Gene3D" id="1.10.10.10">
    <property type="entry name" value="Winged helix-like DNA-binding domain superfamily/Winged helix DNA-binding domain"/>
    <property type="match status" value="1"/>
</dbReference>
<evidence type="ECO:0000313" key="4">
    <source>
        <dbReference type="Proteomes" id="UP000494329"/>
    </source>
</evidence>
<feature type="region of interest" description="Disordered" evidence="1">
    <location>
        <begin position="1"/>
        <end position="22"/>
    </location>
</feature>
<name>A0A6J5DDE4_9BURK</name>
<dbReference type="InterPro" id="IPR005471">
    <property type="entry name" value="Tscrpt_reg_IclR_N"/>
</dbReference>
<dbReference type="InterPro" id="IPR036390">
    <property type="entry name" value="WH_DNA-bd_sf"/>
</dbReference>
<dbReference type="AlphaFoldDB" id="A0A6J5DDE4"/>
<accession>A0A6J5DDE4</accession>
<dbReference type="EMBL" id="CADIKF010000008">
    <property type="protein sequence ID" value="CAB3752240.1"/>
    <property type="molecule type" value="Genomic_DNA"/>
</dbReference>
<protein>
    <recommendedName>
        <fullName evidence="2">HTH iclR-type domain-containing protein</fullName>
    </recommendedName>
</protein>
<keyword evidence="4" id="KW-1185">Reference proteome</keyword>
<sequence length="105" mass="11229">MTSNGDNPQDDPQSHNGALDMSDPQVQLVAVLGELWEARNEAPDKPWSLAKLSKRVQLPMSTLRRLLTELTAGGLVDVELRPDGTGTAALTEQGVQVCADLFSGS</sequence>
<organism evidence="3 4">
    <name type="scientific">Paraburkholderia solisilvae</name>
    <dbReference type="NCBI Taxonomy" id="624376"/>
    <lineage>
        <taxon>Bacteria</taxon>
        <taxon>Pseudomonadati</taxon>
        <taxon>Pseudomonadota</taxon>
        <taxon>Betaproteobacteria</taxon>
        <taxon>Burkholderiales</taxon>
        <taxon>Burkholderiaceae</taxon>
        <taxon>Paraburkholderia</taxon>
    </lineage>
</organism>
<reference evidence="3 4" key="1">
    <citation type="submission" date="2020-04" db="EMBL/GenBank/DDBJ databases">
        <authorList>
            <person name="De Canck E."/>
        </authorList>
    </citation>
    <scope>NUCLEOTIDE SEQUENCE [LARGE SCALE GENOMIC DNA]</scope>
    <source>
        <strain evidence="3 4">LMG 29739</strain>
    </source>
</reference>
<gene>
    <name evidence="3" type="ORF">LMG29739_01470</name>
</gene>